<protein>
    <submittedName>
        <fullName evidence="1">Type I-E CRISPR-associated protein Cse1/CasA</fullName>
    </submittedName>
</protein>
<dbReference type="EMBL" id="JBHTBH010000009">
    <property type="protein sequence ID" value="MFC7329881.1"/>
    <property type="molecule type" value="Genomic_DNA"/>
</dbReference>
<keyword evidence="2" id="KW-1185">Reference proteome</keyword>
<reference evidence="2" key="1">
    <citation type="journal article" date="2019" name="Int. J. Syst. Evol. Microbiol.">
        <title>The Global Catalogue of Microorganisms (GCM) 10K type strain sequencing project: providing services to taxonomists for standard genome sequencing and annotation.</title>
        <authorList>
            <consortium name="The Broad Institute Genomics Platform"/>
            <consortium name="The Broad Institute Genome Sequencing Center for Infectious Disease"/>
            <person name="Wu L."/>
            <person name="Ma J."/>
        </authorList>
    </citation>
    <scope>NUCLEOTIDE SEQUENCE [LARGE SCALE GENOMIC DNA]</scope>
    <source>
        <strain evidence="2">CGMCC 4.7382</strain>
    </source>
</reference>
<dbReference type="NCBIfam" id="TIGR02547">
    <property type="entry name" value="casA_cse1"/>
    <property type="match status" value="1"/>
</dbReference>
<comment type="caution">
    <text evidence="1">The sequence shown here is derived from an EMBL/GenBank/DDBJ whole genome shotgun (WGS) entry which is preliminary data.</text>
</comment>
<dbReference type="Proteomes" id="UP001596540">
    <property type="component" value="Unassembled WGS sequence"/>
</dbReference>
<evidence type="ECO:0000313" key="2">
    <source>
        <dbReference type="Proteomes" id="UP001596540"/>
    </source>
</evidence>
<dbReference type="Pfam" id="PF09481">
    <property type="entry name" value="CRISPR_Cse1"/>
    <property type="match status" value="1"/>
</dbReference>
<accession>A0ABW2KIV2</accession>
<dbReference type="InterPro" id="IPR013381">
    <property type="entry name" value="CRISPR-assoc_prot_Cse1"/>
</dbReference>
<sequence length="524" mass="57766">MPPRVPFDLSVHPWLLAQPRAAGTDVRRLGLRDVLARAHELSDVELPLPPATAGLWRVLALLTARVTGLDTAEDPDEWLLRRAGYLEAGRLPEHEHRHGPGIDAYFAGLPGRFDLFGTERPWMQDPRLREECPKSAGVNKLVWGRPSGNNQVWLGHHIDADPAPVPAAEAAWALLMWLYYGSSGRCASRSVTGKSGTVTEANTTAGPLRRSVSFHPLGPTLFHSLLLNIPYPGDAEHADLAPWEEDRLPDPLGLPPSGDGLAARLVNRYRHAVLLSPSPDGREVEDAWITWAWRRTGPEIEDPYLIHDTSKTGSRYARPADADRAIWRDIDALLLKSSSKGTTHRPLIFDTCTAASGVPHELRAALRVRAYGFDQDGQTRDRQWFTAGTPPILDRLADEAADGTPEATLRVTTAHDAAERSARALAAVLVAAWRDSTGVREGNGPWRRAGMARFWPLAEQEFWSIALDGDRTGPGNAFIRIALRVFDEVTGPYTRRPRVAEAVERARRGLYAGWVTENAPEESA</sequence>
<dbReference type="RefSeq" id="WP_379872528.1">
    <property type="nucleotide sequence ID" value="NZ_JBHTBH010000009.1"/>
</dbReference>
<proteinExistence type="predicted"/>
<organism evidence="1 2">
    <name type="scientific">Marinactinospora rubrisoli</name>
    <dbReference type="NCBI Taxonomy" id="2715399"/>
    <lineage>
        <taxon>Bacteria</taxon>
        <taxon>Bacillati</taxon>
        <taxon>Actinomycetota</taxon>
        <taxon>Actinomycetes</taxon>
        <taxon>Streptosporangiales</taxon>
        <taxon>Nocardiopsidaceae</taxon>
        <taxon>Marinactinospora</taxon>
    </lineage>
</organism>
<evidence type="ECO:0000313" key="1">
    <source>
        <dbReference type="EMBL" id="MFC7329881.1"/>
    </source>
</evidence>
<gene>
    <name evidence="1" type="primary">casA</name>
    <name evidence="1" type="synonym">cse1</name>
    <name evidence="1" type="ORF">ACFQRF_19280</name>
</gene>
<name>A0ABW2KIV2_9ACTN</name>